<organism evidence="4 5">
    <name type="scientific">Owenia fusiformis</name>
    <name type="common">Polychaete worm</name>
    <dbReference type="NCBI Taxonomy" id="6347"/>
    <lineage>
        <taxon>Eukaryota</taxon>
        <taxon>Metazoa</taxon>
        <taxon>Spiralia</taxon>
        <taxon>Lophotrochozoa</taxon>
        <taxon>Annelida</taxon>
        <taxon>Polychaeta</taxon>
        <taxon>Sedentaria</taxon>
        <taxon>Canalipalpata</taxon>
        <taxon>Sabellida</taxon>
        <taxon>Oweniida</taxon>
        <taxon>Oweniidae</taxon>
        <taxon>Owenia</taxon>
    </lineage>
</organism>
<feature type="compositionally biased region" description="Low complexity" evidence="3">
    <location>
        <begin position="444"/>
        <end position="455"/>
    </location>
</feature>
<comment type="caution">
    <text evidence="4">The sequence shown here is derived from an EMBL/GenBank/DDBJ whole genome shotgun (WGS) entry which is preliminary data.</text>
</comment>
<dbReference type="SUPFAM" id="SSF52075">
    <property type="entry name" value="Outer arm dynein light chain 1"/>
    <property type="match status" value="1"/>
</dbReference>
<dbReference type="PROSITE" id="PS51450">
    <property type="entry name" value="LRR"/>
    <property type="match status" value="1"/>
</dbReference>
<dbReference type="Gene3D" id="3.80.10.10">
    <property type="entry name" value="Ribonuclease Inhibitor"/>
    <property type="match status" value="1"/>
</dbReference>
<dbReference type="PANTHER" id="PTHR15454:SF19">
    <property type="entry name" value="LEUCINE-RICH REPEAT-CONTAINING PROTEIN 51"/>
    <property type="match status" value="1"/>
</dbReference>
<evidence type="ECO:0000256" key="3">
    <source>
        <dbReference type="SAM" id="MobiDB-lite"/>
    </source>
</evidence>
<keyword evidence="5" id="KW-1185">Reference proteome</keyword>
<dbReference type="Proteomes" id="UP000749559">
    <property type="component" value="Unassembled WGS sequence"/>
</dbReference>
<feature type="compositionally biased region" description="Basic and acidic residues" evidence="3">
    <location>
        <begin position="427"/>
        <end position="443"/>
    </location>
</feature>
<dbReference type="GO" id="GO:0005737">
    <property type="term" value="C:cytoplasm"/>
    <property type="evidence" value="ECO:0007669"/>
    <property type="project" value="TreeGrafter"/>
</dbReference>
<evidence type="ECO:0000256" key="2">
    <source>
        <dbReference type="ARBA" id="ARBA00022737"/>
    </source>
</evidence>
<dbReference type="InterPro" id="IPR032675">
    <property type="entry name" value="LRR_dom_sf"/>
</dbReference>
<feature type="non-terminal residue" evidence="4">
    <location>
        <position position="569"/>
    </location>
</feature>
<dbReference type="PANTHER" id="PTHR15454">
    <property type="entry name" value="NISCHARIN RELATED"/>
    <property type="match status" value="1"/>
</dbReference>
<name>A0A8J1TN05_OWEFU</name>
<gene>
    <name evidence="4" type="ORF">OFUS_LOCUS26079</name>
</gene>
<sequence>MTAIAATPAFAAFETQLRTLCLTEFPCGGGSWRETEGKSLAKKTKGTGNRVSNHFSVTLKDYGAQHEKTELLEEYVKAKKSPWNLDYSWSDEAKQLREIAVKSPWLIDDKFILSHFKTLRIVDKNVSEVDPNLLQFPNLEELTLTANLLETVNSRNLPPNLHVLELCANKIEDLADLVHNPPPLIHLGLGYNNITFTDDYITGEYWPGVLSLDLSHNSLCDLMDIVRKLQTMPKLRNLILQGNPLALVPGYRGYVIDSIRRLDVLDDIRITADEKHHFKGLARRREFILDECKLIIKVPHLNGLLMPDEIKRPDEQPEYPVVTRTYYVQFMIPEDPSSNADVYQITQDEEQGLADEEADLVDAATMQHSDNPKLGQKQMTTITEITEEIADGTELVIEQSQTPAAVDIDRNVAFAAENETYEAPIAQEKKEDTIVEEEAKSIKSESSQPSSEIPEQTFVLEAAKTDTCTWAEEVNLLWAKIFTRDNLLGMRDFLKQGMDISVIEEKVLSYPVPEEPTEDSRTDSRKDKDGAKKDDKKSGKKDDKSKDKKDEKPKDGEKKKKKKGEPDVE</sequence>
<accession>A0A8J1TN05</accession>
<dbReference type="OrthoDB" id="433501at2759"/>
<feature type="region of interest" description="Disordered" evidence="3">
    <location>
        <begin position="427"/>
        <end position="455"/>
    </location>
</feature>
<dbReference type="InterPro" id="IPR001611">
    <property type="entry name" value="Leu-rich_rpt"/>
</dbReference>
<evidence type="ECO:0000313" key="4">
    <source>
        <dbReference type="EMBL" id="CAH1802398.1"/>
    </source>
</evidence>
<keyword evidence="2" id="KW-0677">Repeat</keyword>
<dbReference type="EMBL" id="CAIIXF020000012">
    <property type="protein sequence ID" value="CAH1802398.1"/>
    <property type="molecule type" value="Genomic_DNA"/>
</dbReference>
<reference evidence="4" key="1">
    <citation type="submission" date="2022-03" db="EMBL/GenBank/DDBJ databases">
        <authorList>
            <person name="Martin C."/>
        </authorList>
    </citation>
    <scope>NUCLEOTIDE SEQUENCE</scope>
</reference>
<keyword evidence="1" id="KW-0433">Leucine-rich repeat</keyword>
<evidence type="ECO:0000313" key="5">
    <source>
        <dbReference type="Proteomes" id="UP000749559"/>
    </source>
</evidence>
<dbReference type="AlphaFoldDB" id="A0A8J1TN05"/>
<protein>
    <submittedName>
        <fullName evidence="4">Uncharacterized protein</fullName>
    </submittedName>
</protein>
<evidence type="ECO:0000256" key="1">
    <source>
        <dbReference type="ARBA" id="ARBA00022614"/>
    </source>
</evidence>
<proteinExistence type="predicted"/>
<feature type="region of interest" description="Disordered" evidence="3">
    <location>
        <begin position="511"/>
        <end position="569"/>
    </location>
</feature>
<feature type="compositionally biased region" description="Basic and acidic residues" evidence="3">
    <location>
        <begin position="518"/>
        <end position="569"/>
    </location>
</feature>